<dbReference type="SUPFAM" id="SSF54211">
    <property type="entry name" value="Ribosomal protein S5 domain 2-like"/>
    <property type="match status" value="1"/>
</dbReference>
<dbReference type="InterPro" id="IPR014790">
    <property type="entry name" value="MutL_C"/>
</dbReference>
<dbReference type="InterPro" id="IPR037198">
    <property type="entry name" value="MutL_C_sf"/>
</dbReference>
<dbReference type="GO" id="GO:0006298">
    <property type="term" value="P:mismatch repair"/>
    <property type="evidence" value="ECO:0007669"/>
    <property type="project" value="InterPro"/>
</dbReference>
<dbReference type="GO" id="GO:0032300">
    <property type="term" value="C:mismatch repair complex"/>
    <property type="evidence" value="ECO:0007669"/>
    <property type="project" value="InterPro"/>
</dbReference>
<dbReference type="PROSITE" id="PS00058">
    <property type="entry name" value="DNA_MISMATCH_REPAIR_1"/>
    <property type="match status" value="1"/>
</dbReference>
<dbReference type="GO" id="GO:0016887">
    <property type="term" value="F:ATP hydrolysis activity"/>
    <property type="evidence" value="ECO:0007669"/>
    <property type="project" value="InterPro"/>
</dbReference>
<name>A0A1Z3HMY9_9CYAN</name>
<dbReference type="SUPFAM" id="SSF55874">
    <property type="entry name" value="ATPase domain of HSP90 chaperone/DNA topoisomerase II/histidine kinase"/>
    <property type="match status" value="1"/>
</dbReference>
<dbReference type="SMART" id="SM01340">
    <property type="entry name" value="DNA_mis_repair"/>
    <property type="match status" value="1"/>
</dbReference>
<evidence type="ECO:0000259" key="4">
    <source>
        <dbReference type="SMART" id="SM00853"/>
    </source>
</evidence>
<evidence type="ECO:0000256" key="3">
    <source>
        <dbReference type="ARBA" id="ARBA00023204"/>
    </source>
</evidence>
<dbReference type="AlphaFoldDB" id="A0A1Z3HMY9"/>
<accession>A0A1Z3HMY9</accession>
<dbReference type="InterPro" id="IPR042121">
    <property type="entry name" value="MutL_C_regsub"/>
</dbReference>
<dbReference type="CDD" id="cd00782">
    <property type="entry name" value="MutL_Trans"/>
    <property type="match status" value="1"/>
</dbReference>
<dbReference type="RefSeq" id="WP_088430022.1">
    <property type="nucleotide sequence ID" value="NZ_CP021983.2"/>
</dbReference>
<evidence type="ECO:0000259" key="5">
    <source>
        <dbReference type="SMART" id="SM01340"/>
    </source>
</evidence>
<keyword evidence="2" id="KW-0227">DNA damage</keyword>
<dbReference type="EMBL" id="CP021983">
    <property type="protein sequence ID" value="ASC71668.1"/>
    <property type="molecule type" value="Genomic_DNA"/>
</dbReference>
<organism evidence="6 7">
    <name type="scientific">Halomicronema hongdechloris C2206</name>
    <dbReference type="NCBI Taxonomy" id="1641165"/>
    <lineage>
        <taxon>Bacteria</taxon>
        <taxon>Bacillati</taxon>
        <taxon>Cyanobacteriota</taxon>
        <taxon>Cyanophyceae</taxon>
        <taxon>Nodosilineales</taxon>
        <taxon>Nodosilineaceae</taxon>
        <taxon>Halomicronema</taxon>
    </lineage>
</organism>
<evidence type="ECO:0000313" key="7">
    <source>
        <dbReference type="Proteomes" id="UP000191901"/>
    </source>
</evidence>
<reference evidence="6 7" key="1">
    <citation type="journal article" date="2016" name="Biochim. Biophys. Acta">
        <title>Characterization of red-shifted phycobilisomes isolated from the chlorophyll f-containing cyanobacterium Halomicronema hongdechloris.</title>
        <authorList>
            <person name="Li Y."/>
            <person name="Lin Y."/>
            <person name="Garvey C.J."/>
            <person name="Birch D."/>
            <person name="Corkery R.W."/>
            <person name="Loughlin P.C."/>
            <person name="Scheer H."/>
            <person name="Willows R.D."/>
            <person name="Chen M."/>
        </authorList>
    </citation>
    <scope>NUCLEOTIDE SEQUENCE [LARGE SCALE GENOMIC DNA]</scope>
    <source>
        <strain evidence="6 7">C2206</strain>
    </source>
</reference>
<dbReference type="PANTHER" id="PTHR10073">
    <property type="entry name" value="DNA MISMATCH REPAIR PROTEIN MLH, PMS, MUTL"/>
    <property type="match status" value="1"/>
</dbReference>
<dbReference type="Proteomes" id="UP000191901">
    <property type="component" value="Chromosome"/>
</dbReference>
<dbReference type="InterPro" id="IPR014762">
    <property type="entry name" value="DNA_mismatch_repair_CS"/>
</dbReference>
<feature type="domain" description="DNA mismatch repair protein S5" evidence="5">
    <location>
        <begin position="214"/>
        <end position="335"/>
    </location>
</feature>
<dbReference type="PANTHER" id="PTHR10073:SF12">
    <property type="entry name" value="DNA MISMATCH REPAIR PROTEIN MLH1"/>
    <property type="match status" value="1"/>
</dbReference>
<gene>
    <name evidence="6" type="primary">mutL</name>
    <name evidence="6" type="ORF">XM38_026220</name>
</gene>
<dbReference type="InterPro" id="IPR038973">
    <property type="entry name" value="MutL/Mlh/Pms-like"/>
</dbReference>
<dbReference type="InterPro" id="IPR036890">
    <property type="entry name" value="HATPase_C_sf"/>
</dbReference>
<dbReference type="CDD" id="cd16926">
    <property type="entry name" value="HATPase_MutL-MLH-PMS-like"/>
    <property type="match status" value="1"/>
</dbReference>
<dbReference type="GO" id="GO:0030983">
    <property type="term" value="F:mismatched DNA binding"/>
    <property type="evidence" value="ECO:0007669"/>
    <property type="project" value="InterPro"/>
</dbReference>
<dbReference type="FunFam" id="3.30.565.10:FF:000003">
    <property type="entry name" value="DNA mismatch repair endonuclease MutL"/>
    <property type="match status" value="1"/>
</dbReference>
<proteinExistence type="inferred from homology"/>
<dbReference type="Pfam" id="PF13589">
    <property type="entry name" value="HATPase_c_3"/>
    <property type="match status" value="1"/>
</dbReference>
<evidence type="ECO:0000256" key="1">
    <source>
        <dbReference type="ARBA" id="ARBA00006082"/>
    </source>
</evidence>
<protein>
    <submittedName>
        <fullName evidence="6">DNA mismatch repair protein MutL</fullName>
    </submittedName>
</protein>
<dbReference type="OrthoDB" id="9763467at2"/>
<dbReference type="SUPFAM" id="SSF118116">
    <property type="entry name" value="DNA mismatch repair protein MutL"/>
    <property type="match status" value="1"/>
</dbReference>
<keyword evidence="3" id="KW-0234">DNA repair</keyword>
<evidence type="ECO:0000313" key="6">
    <source>
        <dbReference type="EMBL" id="ASC71668.1"/>
    </source>
</evidence>
<dbReference type="InterPro" id="IPR014721">
    <property type="entry name" value="Ribsml_uS5_D2-typ_fold_subgr"/>
</dbReference>
<dbReference type="Pfam" id="PF01119">
    <property type="entry name" value="DNA_mis_repair"/>
    <property type="match status" value="1"/>
</dbReference>
<dbReference type="InterPro" id="IPR020568">
    <property type="entry name" value="Ribosomal_Su5_D2-typ_SF"/>
</dbReference>
<dbReference type="KEGG" id="hhg:XM38_026220"/>
<dbReference type="NCBIfam" id="TIGR00585">
    <property type="entry name" value="mutl"/>
    <property type="match status" value="1"/>
</dbReference>
<dbReference type="InterPro" id="IPR042120">
    <property type="entry name" value="MutL_C_dimsub"/>
</dbReference>
<dbReference type="SMART" id="SM00853">
    <property type="entry name" value="MutL_C"/>
    <property type="match status" value="1"/>
</dbReference>
<dbReference type="NCBIfam" id="NF000951">
    <property type="entry name" value="PRK00095.2-1"/>
    <property type="match status" value="1"/>
</dbReference>
<keyword evidence="7" id="KW-1185">Reference proteome</keyword>
<dbReference type="GO" id="GO:0005524">
    <property type="term" value="F:ATP binding"/>
    <property type="evidence" value="ECO:0007669"/>
    <property type="project" value="InterPro"/>
</dbReference>
<dbReference type="InterPro" id="IPR013507">
    <property type="entry name" value="DNA_mismatch_S5_2-like"/>
</dbReference>
<sequence length="551" mass="61996">MATQIQALPNTVIDAIAAGEVIDSWAAVVRELAENALDAGANRISLDLWPRRWQLRLADNGRGMDLPDLRQAALAHHTSKIETAADLWNIVSLGFRGEALHSLCQGAELDICSRPAQASEGWQIRYDRQGQPQEETTVAIAPGTIVTVANLFAAWPGRRQALPPLAQQLRAVHQTLQQLALCHPQVTWQARLDDRPWFTLWPAASARQVLPQMLRQVHPQDLRETEQIVSLPSNEEPPRVYLLLGLPDRCHRRRNDWVRVAVNGRPIILPELEQAMVQAFRRTLPGHRYPICFAHLRVDPSQLDWNRHPAKAILYLQQLQEWCRALPQLIDQTLQSDPGALNDSSHQPRLHQVIKTAEATGTYRATSTPHQQGTLRAVAQVHNRYILAEHAAGMCLIEQHIAHERVLYEQLCDHWRVVPLEPPILLEHLSAAQVEQLRRLQLTVEPFGPSLWALRSAPASLAQRDDCAEALQELSLGGDLDAAIVATACRTAIRNGTPLDLATMRSLLDQWQQTRHPQTCPHGRPICLTLQESSLARFFRRHWVIGKSHGI</sequence>
<dbReference type="GO" id="GO:0140664">
    <property type="term" value="F:ATP-dependent DNA damage sensor activity"/>
    <property type="evidence" value="ECO:0007669"/>
    <property type="project" value="InterPro"/>
</dbReference>
<dbReference type="Pfam" id="PF08676">
    <property type="entry name" value="MutL_C"/>
    <property type="match status" value="1"/>
</dbReference>
<dbReference type="Gene3D" id="3.30.230.10">
    <property type="match status" value="1"/>
</dbReference>
<comment type="similarity">
    <text evidence="1">Belongs to the DNA mismatch repair MutL/HexB family.</text>
</comment>
<dbReference type="Gene3D" id="3.30.565.10">
    <property type="entry name" value="Histidine kinase-like ATPase, C-terminal domain"/>
    <property type="match status" value="1"/>
</dbReference>
<dbReference type="Gene3D" id="3.30.1370.100">
    <property type="entry name" value="MutL, C-terminal domain, regulatory subdomain"/>
    <property type="match status" value="1"/>
</dbReference>
<dbReference type="STRING" id="1641165.XM38_18330"/>
<dbReference type="InterPro" id="IPR002099">
    <property type="entry name" value="MutL/Mlh/PMS"/>
</dbReference>
<evidence type="ECO:0000256" key="2">
    <source>
        <dbReference type="ARBA" id="ARBA00022763"/>
    </source>
</evidence>
<feature type="domain" description="MutL C-terminal dimerisation" evidence="4">
    <location>
        <begin position="377"/>
        <end position="499"/>
    </location>
</feature>
<dbReference type="Gene3D" id="3.30.1540.20">
    <property type="entry name" value="MutL, C-terminal domain, dimerisation subdomain"/>
    <property type="match status" value="1"/>
</dbReference>